<dbReference type="GO" id="GO:0032784">
    <property type="term" value="P:regulation of DNA-templated transcription elongation"/>
    <property type="evidence" value="ECO:0007669"/>
    <property type="project" value="InterPro"/>
</dbReference>
<dbReference type="EMBL" id="BACD03000021">
    <property type="protein sequence ID" value="GAO49295.1"/>
    <property type="molecule type" value="Genomic_DNA"/>
</dbReference>
<dbReference type="Proteomes" id="UP000033140">
    <property type="component" value="Unassembled WGS sequence"/>
</dbReference>
<dbReference type="Pfam" id="PF23042">
    <property type="entry name" value="KOW1_SPT5"/>
    <property type="match status" value="1"/>
</dbReference>
<dbReference type="InterPro" id="IPR005824">
    <property type="entry name" value="KOW"/>
</dbReference>
<feature type="region of interest" description="Disordered" evidence="10">
    <location>
        <begin position="1"/>
        <end position="114"/>
    </location>
</feature>
<dbReference type="CDD" id="cd06083">
    <property type="entry name" value="KOW_Spt5_3"/>
    <property type="match status" value="1"/>
</dbReference>
<dbReference type="InterPro" id="IPR039659">
    <property type="entry name" value="SPT5"/>
</dbReference>
<keyword evidence="15" id="KW-1185">Reference proteome</keyword>
<dbReference type="InterPro" id="IPR041975">
    <property type="entry name" value="KOW_Spt5_2"/>
</dbReference>
<dbReference type="InterPro" id="IPR024945">
    <property type="entry name" value="Spt5_C_dom"/>
</dbReference>
<dbReference type="InterPro" id="IPR041977">
    <property type="entry name" value="KOW_Spt5_4"/>
</dbReference>
<dbReference type="Pfam" id="PF12815">
    <property type="entry name" value="CTD"/>
    <property type="match status" value="1"/>
</dbReference>
<dbReference type="CDD" id="cd06084">
    <property type="entry name" value="KOW_Spt5_4"/>
    <property type="match status" value="1"/>
</dbReference>
<dbReference type="CDD" id="cd06081">
    <property type="entry name" value="KOW_Spt5_1"/>
    <property type="match status" value="1"/>
</dbReference>
<dbReference type="InterPro" id="IPR022581">
    <property type="entry name" value="Spt5_N"/>
</dbReference>
<feature type="compositionally biased region" description="Basic and acidic residues" evidence="10">
    <location>
        <begin position="32"/>
        <end position="46"/>
    </location>
</feature>
<feature type="compositionally biased region" description="Acidic residues" evidence="10">
    <location>
        <begin position="47"/>
        <end position="76"/>
    </location>
</feature>
<protein>
    <recommendedName>
        <fullName evidence="3">Transcription elongation factor SPT5</fullName>
    </recommendedName>
    <alternativeName>
        <fullName evidence="8 9">Chromatin Elongation factor SPT5</fullName>
    </alternativeName>
    <alternativeName>
        <fullName evidence="4">Transcription elongation factor spt5</fullName>
    </alternativeName>
</protein>
<dbReference type="InterPro" id="IPR014722">
    <property type="entry name" value="Rib_uL2_dom2"/>
</dbReference>
<dbReference type="Pfam" id="PF03439">
    <property type="entry name" value="Spt5-NGN"/>
    <property type="match status" value="1"/>
</dbReference>
<sequence>MSEKPLSNEFVEDSDDEGVTTAAAPAVDADNNDEHPSTSDKKRARDDDDDEEDEEDDEEDDEDDDDEEDEEDEDGEVGNSRRPRKKARRRVNQFIDMEAEVEDDEDELEDDEDELAREDGFIQEEGHPDDVDNLRADNDRIHRGLDRQRAEEAEMDAHEMAARLKERYGRSARSKYSGDSAIVPQRLLMPDISGPKIWGVRVKLGKEKSIIMTMLRRAKDWERAGTPLTIYSAFERESLGGYVYVEADNVASVLTAVNGILGVYMGKNAKPLLIPLEEMTQLLTVQKKIKELLPGAWVRPKRGPYAGDLARVENISENGLAATLKLVPRINYAKEETTKGPSGREVKVKMTIKNRPPPRLFNEMDAQKGAQHKTFQRRGKNVFQFGSDTFENGYLIKDFPIRALSQDNVDPRLEEITALEQGRDDEQGLDLHQIAQSLRSTEQTQIFSLGDQVEVTNGEARGTVGKVRQVIGDIITIKPADQDLGDIDVPTRSLRKKFVQGDRVKVINGRYKDETGSVIKTYNDQVILYADTSNSEITVFTKDLTIAENSVAPQSAGQYKLQDLVQLDATTVGVITHIERGLVRVLDQNGIKKTLLPQQIPLKIDQRKPVATDSHGSEIRVGDQVKEVDGEGRNGTILHIYRSWVFLTNHEYHENAVFVLRCVKVATINAKGGRPTSDGGAGDKMSRDMKPPPNVAMPSRGGRDRVIGHNVTIAQGPHKGLMGIVKDTTDTQARVELHTGFRIISVTKDKLRIKTQDGRSLTYAEFVGSRGGQRGPPGAFGRGDRGGSAAPRDAPAWARGNATPAWQAAKTPAWQGNGFAGGDGGRTPAWAQGSRTPAWSMADGGRTPAWNASSRTPAYGLNDGGRTPAWNASARTPMHGGATPAWNASARTPAAPWDRPSQERAAPWDQVQTPGAISAPTPGATDAATPWGGDDEEPSYAPASP</sequence>
<accession>A0A0E9NIQ6</accession>
<dbReference type="GO" id="GO:0003729">
    <property type="term" value="F:mRNA binding"/>
    <property type="evidence" value="ECO:0007669"/>
    <property type="project" value="TreeGrafter"/>
</dbReference>
<evidence type="ECO:0000256" key="5">
    <source>
        <dbReference type="ARBA" id="ARBA00023163"/>
    </source>
</evidence>
<feature type="domain" description="KOW" evidence="12">
    <location>
        <begin position="291"/>
        <end position="318"/>
    </location>
</feature>
<reference evidence="14 15" key="1">
    <citation type="journal article" date="2011" name="J. Gen. Appl. Microbiol.">
        <title>Draft genome sequencing of the enigmatic yeast Saitoella complicata.</title>
        <authorList>
            <person name="Nishida H."/>
            <person name="Hamamoto M."/>
            <person name="Sugiyama J."/>
        </authorList>
    </citation>
    <scope>NUCLEOTIDE SEQUENCE [LARGE SCALE GENOMIC DNA]</scope>
    <source>
        <strain evidence="14 15">NRRL Y-17804</strain>
    </source>
</reference>
<comment type="similarity">
    <text evidence="2">Belongs to the SPT5 family.</text>
</comment>
<dbReference type="Gene3D" id="2.30.30.30">
    <property type="match status" value="3"/>
</dbReference>
<dbReference type="CDD" id="cd09888">
    <property type="entry name" value="NGN_Euk"/>
    <property type="match status" value="1"/>
</dbReference>
<evidence type="ECO:0000259" key="13">
    <source>
        <dbReference type="SMART" id="SM01104"/>
    </source>
</evidence>
<feature type="domain" description="Spt5 C-terminal" evidence="13">
    <location>
        <begin position="808"/>
        <end position="945"/>
    </location>
</feature>
<dbReference type="Gene3D" id="3.30.70.940">
    <property type="entry name" value="NusG, N-terminal domain"/>
    <property type="match status" value="1"/>
</dbReference>
<feature type="compositionally biased region" description="Low complexity" evidence="10">
    <location>
        <begin position="19"/>
        <end position="29"/>
    </location>
</feature>
<dbReference type="GO" id="GO:0006368">
    <property type="term" value="P:transcription elongation by RNA polymerase II"/>
    <property type="evidence" value="ECO:0007669"/>
    <property type="project" value="TreeGrafter"/>
</dbReference>
<dbReference type="InterPro" id="IPR006645">
    <property type="entry name" value="NGN-like_dom"/>
</dbReference>
<evidence type="ECO:0000256" key="4">
    <source>
        <dbReference type="ARBA" id="ARBA00021370"/>
    </source>
</evidence>
<evidence type="ECO:0000256" key="10">
    <source>
        <dbReference type="SAM" id="MobiDB-lite"/>
    </source>
</evidence>
<dbReference type="PANTHER" id="PTHR11125:SF7">
    <property type="entry name" value="TRANSCRIPTION ELONGATION FACTOR SPT5"/>
    <property type="match status" value="1"/>
</dbReference>
<dbReference type="SUPFAM" id="SSF50104">
    <property type="entry name" value="Translation proteins SH3-like domain"/>
    <property type="match status" value="1"/>
</dbReference>
<feature type="domain" description="KOW" evidence="12">
    <location>
        <begin position="618"/>
        <end position="643"/>
    </location>
</feature>
<dbReference type="OMA" id="YPVGYMN"/>
<gene>
    <name evidence="14" type="ORF">G7K_3446-t1</name>
</gene>
<feature type="compositionally biased region" description="Gly residues" evidence="10">
    <location>
        <begin position="769"/>
        <end position="781"/>
    </location>
</feature>
<comment type="subcellular location">
    <subcellularLocation>
        <location evidence="1">Nucleus</location>
    </subcellularLocation>
</comment>
<evidence type="ECO:0000256" key="1">
    <source>
        <dbReference type="ARBA" id="ARBA00004123"/>
    </source>
</evidence>
<evidence type="ECO:0000259" key="11">
    <source>
        <dbReference type="SMART" id="SM00738"/>
    </source>
</evidence>
<evidence type="ECO:0000313" key="15">
    <source>
        <dbReference type="Proteomes" id="UP000033140"/>
    </source>
</evidence>
<dbReference type="PIRSF" id="PIRSF036945">
    <property type="entry name" value="Spt5"/>
    <property type="match status" value="1"/>
</dbReference>
<dbReference type="InterPro" id="IPR041976">
    <property type="entry name" value="KOW_Spt5_3"/>
</dbReference>
<dbReference type="InterPro" id="IPR057936">
    <property type="entry name" value="KOWx_Spt5"/>
</dbReference>
<evidence type="ECO:0000256" key="3">
    <source>
        <dbReference type="ARBA" id="ARBA00020181"/>
    </source>
</evidence>
<feature type="domain" description="KOW" evidence="12">
    <location>
        <begin position="446"/>
        <end position="473"/>
    </location>
</feature>
<dbReference type="InterPro" id="IPR041973">
    <property type="entry name" value="KOW_Spt5_1"/>
</dbReference>
<reference evidence="14 15" key="3">
    <citation type="journal article" date="2015" name="Genome Announc.">
        <title>Draft Genome Sequence of the Archiascomycetous Yeast Saitoella complicata.</title>
        <authorList>
            <person name="Yamauchi K."/>
            <person name="Kondo S."/>
            <person name="Hamamoto M."/>
            <person name="Takahashi Y."/>
            <person name="Ogura Y."/>
            <person name="Hayashi T."/>
            <person name="Nishida H."/>
        </authorList>
    </citation>
    <scope>NUCLEOTIDE SEQUENCE [LARGE SCALE GENOMIC DNA]</scope>
    <source>
        <strain evidence="14 15">NRRL Y-17804</strain>
    </source>
</reference>
<evidence type="ECO:0000256" key="8">
    <source>
        <dbReference type="ARBA" id="ARBA00029865"/>
    </source>
</evidence>
<dbReference type="InterPro" id="IPR039385">
    <property type="entry name" value="NGN_Euk"/>
</dbReference>
<evidence type="ECO:0000256" key="2">
    <source>
        <dbReference type="ARBA" id="ARBA00006956"/>
    </source>
</evidence>
<organism evidence="14 15">
    <name type="scientific">Saitoella complicata (strain BCRC 22490 / CBS 7301 / JCM 7358 / NBRC 10748 / NRRL Y-17804)</name>
    <dbReference type="NCBI Taxonomy" id="698492"/>
    <lineage>
        <taxon>Eukaryota</taxon>
        <taxon>Fungi</taxon>
        <taxon>Dikarya</taxon>
        <taxon>Ascomycota</taxon>
        <taxon>Taphrinomycotina</taxon>
        <taxon>Taphrinomycotina incertae sedis</taxon>
        <taxon>Saitoella</taxon>
    </lineage>
</organism>
<dbReference type="Pfam" id="PF23290">
    <property type="entry name" value="KOW5_SPT5"/>
    <property type="match status" value="1"/>
</dbReference>
<feature type="region of interest" description="Disordered" evidence="10">
    <location>
        <begin position="767"/>
        <end position="842"/>
    </location>
</feature>
<dbReference type="InterPro" id="IPR036735">
    <property type="entry name" value="NGN_dom_sf"/>
</dbReference>
<dbReference type="SMART" id="SM00738">
    <property type="entry name" value="NGN"/>
    <property type="match status" value="1"/>
</dbReference>
<dbReference type="InterPro" id="IPR005100">
    <property type="entry name" value="NGN-domain"/>
</dbReference>
<dbReference type="STRING" id="698492.A0A0E9NIQ6"/>
<comment type="function">
    <text evidence="7">The SPT4-SPT5 complex mediates both activation and inhibition of transcription elongation, and plays a role in pre-mRNA processing. This complex seems to be important for the stability of the RNA polymerase II elongation machinery on the chromatin template but not for the inherent ability of this machinery to translocate down the gene.</text>
</comment>
<feature type="compositionally biased region" description="Basic residues" evidence="10">
    <location>
        <begin position="81"/>
        <end position="91"/>
    </location>
</feature>
<feature type="compositionally biased region" description="Acidic residues" evidence="10">
    <location>
        <begin position="97"/>
        <end position="114"/>
    </location>
</feature>
<dbReference type="Pfam" id="PF23037">
    <property type="entry name" value="KOWx_SPT5"/>
    <property type="match status" value="1"/>
</dbReference>
<dbReference type="InterPro" id="IPR008991">
    <property type="entry name" value="Translation_prot_SH3-like_sf"/>
</dbReference>
<evidence type="ECO:0000313" key="14">
    <source>
        <dbReference type="EMBL" id="GAO49295.1"/>
    </source>
</evidence>
<dbReference type="CDD" id="cd06082">
    <property type="entry name" value="KOW_Spt5_2"/>
    <property type="match status" value="1"/>
</dbReference>
<dbReference type="SMART" id="SM01104">
    <property type="entry name" value="CTD"/>
    <property type="match status" value="1"/>
</dbReference>
<feature type="region of interest" description="Disordered" evidence="10">
    <location>
        <begin position="672"/>
        <end position="704"/>
    </location>
</feature>
<comment type="caution">
    <text evidence="14">The sequence shown here is derived from an EMBL/GenBank/DDBJ whole genome shotgun (WGS) entry which is preliminary data.</text>
</comment>
<feature type="domain" description="NusG-like N-terminal" evidence="11">
    <location>
        <begin position="194"/>
        <end position="286"/>
    </location>
</feature>
<dbReference type="Pfam" id="PF23284">
    <property type="entry name" value="KOW2_Spt5"/>
    <property type="match status" value="1"/>
</dbReference>
<dbReference type="AlphaFoldDB" id="A0A0E9NIQ6"/>
<reference evidence="14 15" key="2">
    <citation type="journal article" date="2014" name="J. Gen. Appl. Microbiol.">
        <title>The early diverging ascomycetous budding yeast Saitoella complicata has three histone deacetylases belonging to the Clr6, Hos2, and Rpd3 lineages.</title>
        <authorList>
            <person name="Nishida H."/>
            <person name="Matsumoto T."/>
            <person name="Kondo S."/>
            <person name="Hamamoto M."/>
            <person name="Yoshikawa H."/>
        </authorList>
    </citation>
    <scope>NUCLEOTIDE SEQUENCE [LARGE SCALE GENOMIC DNA]</scope>
    <source>
        <strain evidence="14 15">NRRL Y-17804</strain>
    </source>
</reference>
<evidence type="ECO:0000259" key="12">
    <source>
        <dbReference type="SMART" id="SM00739"/>
    </source>
</evidence>
<feature type="region of interest" description="Disordered" evidence="10">
    <location>
        <begin position="875"/>
        <end position="945"/>
    </location>
</feature>
<keyword evidence="5" id="KW-0804">Transcription</keyword>
<evidence type="ECO:0000256" key="9">
    <source>
        <dbReference type="ARBA" id="ARBA00031006"/>
    </source>
</evidence>
<dbReference type="GO" id="GO:0032044">
    <property type="term" value="C:DSIF complex"/>
    <property type="evidence" value="ECO:0007669"/>
    <property type="project" value="TreeGrafter"/>
</dbReference>
<dbReference type="InterPro" id="IPR041978">
    <property type="entry name" value="KOW_Spt5_5"/>
</dbReference>
<feature type="domain" description="KOW" evidence="12">
    <location>
        <begin position="704"/>
        <end position="731"/>
    </location>
</feature>
<evidence type="ECO:0000256" key="6">
    <source>
        <dbReference type="ARBA" id="ARBA00023242"/>
    </source>
</evidence>
<keyword evidence="6" id="KW-0539">Nucleus</keyword>
<dbReference type="RefSeq" id="XP_019022343.1">
    <property type="nucleotide sequence ID" value="XM_019171333.1"/>
</dbReference>
<name>A0A0E9NIQ6_SAICN</name>
<dbReference type="CDD" id="cd06085">
    <property type="entry name" value="KOW_Spt5_5"/>
    <property type="match status" value="1"/>
</dbReference>
<dbReference type="GO" id="GO:0006357">
    <property type="term" value="P:regulation of transcription by RNA polymerase II"/>
    <property type="evidence" value="ECO:0007669"/>
    <property type="project" value="InterPro"/>
</dbReference>
<feature type="domain" description="KOW" evidence="12">
    <location>
        <begin position="497"/>
        <end position="524"/>
    </location>
</feature>
<feature type="compositionally biased region" description="Low complexity" evidence="10">
    <location>
        <begin position="920"/>
        <end position="932"/>
    </location>
</feature>
<dbReference type="Pfam" id="PF23291">
    <property type="entry name" value="KOW4_SPT5"/>
    <property type="match status" value="1"/>
</dbReference>
<evidence type="ECO:0000256" key="7">
    <source>
        <dbReference type="ARBA" id="ARBA00024691"/>
    </source>
</evidence>
<dbReference type="SMART" id="SM00739">
    <property type="entry name" value="KOW"/>
    <property type="match status" value="5"/>
</dbReference>
<dbReference type="PANTHER" id="PTHR11125">
    <property type="entry name" value="SUPPRESSOR OF TY 5"/>
    <property type="match status" value="1"/>
</dbReference>
<dbReference type="OrthoDB" id="28901at2759"/>
<proteinExistence type="inferred from homology"/>
<dbReference type="Pfam" id="PF11942">
    <property type="entry name" value="Spt5_N"/>
    <property type="match status" value="1"/>
</dbReference>
<dbReference type="InterPro" id="IPR017071">
    <property type="entry name" value="TF_Spt5_eukaryote"/>
</dbReference>